<keyword evidence="1" id="KW-0472">Membrane</keyword>
<evidence type="ECO:0000313" key="3">
    <source>
        <dbReference type="Proteomes" id="UP000218334"/>
    </source>
</evidence>
<evidence type="ECO:0000313" key="2">
    <source>
        <dbReference type="EMBL" id="PBK67507.1"/>
    </source>
</evidence>
<feature type="transmembrane region" description="Helical" evidence="1">
    <location>
        <begin position="41"/>
        <end position="62"/>
    </location>
</feature>
<keyword evidence="3" id="KW-1185">Reference proteome</keyword>
<keyword evidence="1" id="KW-1133">Transmembrane helix</keyword>
<evidence type="ECO:0000256" key="1">
    <source>
        <dbReference type="SAM" id="Phobius"/>
    </source>
</evidence>
<dbReference type="EMBL" id="KZ293436">
    <property type="protein sequence ID" value="PBK67507.1"/>
    <property type="molecule type" value="Genomic_DNA"/>
</dbReference>
<dbReference type="Proteomes" id="UP000218334">
    <property type="component" value="Unassembled WGS sequence"/>
</dbReference>
<organism evidence="2 3">
    <name type="scientific">Armillaria solidipes</name>
    <dbReference type="NCBI Taxonomy" id="1076256"/>
    <lineage>
        <taxon>Eukaryota</taxon>
        <taxon>Fungi</taxon>
        <taxon>Dikarya</taxon>
        <taxon>Basidiomycota</taxon>
        <taxon>Agaricomycotina</taxon>
        <taxon>Agaricomycetes</taxon>
        <taxon>Agaricomycetidae</taxon>
        <taxon>Agaricales</taxon>
        <taxon>Marasmiineae</taxon>
        <taxon>Physalacriaceae</taxon>
        <taxon>Armillaria</taxon>
    </lineage>
</organism>
<sequence length="215" mass="23559">MALGHTESSMSSTASIMSATASASESPAATDSGSMSKGANYFFGFLITFVAILFVFIGCGIATRRRYQRRRGIIFNLDDLQAMPGLFGSRQQLIGEKPIMWEPWVVNRSDYSWSTMQPLSASRSNKPCPKPIPRSAPIRLPSRNPNAIHGLSLPIWAPADSEVEKEGPLPDESVPSTLQISLLISMPSQLSPDKPPFTEYQIGVARLPWEAWMAS</sequence>
<name>A0A2H3BSE4_9AGAR</name>
<protein>
    <submittedName>
        <fullName evidence="2">Uncharacterized protein</fullName>
    </submittedName>
</protein>
<dbReference type="AlphaFoldDB" id="A0A2H3BSE4"/>
<keyword evidence="1" id="KW-0812">Transmembrane</keyword>
<accession>A0A2H3BSE4</accession>
<reference evidence="3" key="1">
    <citation type="journal article" date="2017" name="Nat. Ecol. Evol.">
        <title>Genome expansion and lineage-specific genetic innovations in the forest pathogenic fungi Armillaria.</title>
        <authorList>
            <person name="Sipos G."/>
            <person name="Prasanna A.N."/>
            <person name="Walter M.C."/>
            <person name="O'Connor E."/>
            <person name="Balint B."/>
            <person name="Krizsan K."/>
            <person name="Kiss B."/>
            <person name="Hess J."/>
            <person name="Varga T."/>
            <person name="Slot J."/>
            <person name="Riley R."/>
            <person name="Boka B."/>
            <person name="Rigling D."/>
            <person name="Barry K."/>
            <person name="Lee J."/>
            <person name="Mihaltcheva S."/>
            <person name="LaButti K."/>
            <person name="Lipzen A."/>
            <person name="Waldron R."/>
            <person name="Moloney N.M."/>
            <person name="Sperisen C."/>
            <person name="Kredics L."/>
            <person name="Vagvoelgyi C."/>
            <person name="Patrignani A."/>
            <person name="Fitzpatrick D."/>
            <person name="Nagy I."/>
            <person name="Doyle S."/>
            <person name="Anderson J.B."/>
            <person name="Grigoriev I.V."/>
            <person name="Gueldener U."/>
            <person name="Muensterkoetter M."/>
            <person name="Nagy L.G."/>
        </authorList>
    </citation>
    <scope>NUCLEOTIDE SEQUENCE [LARGE SCALE GENOMIC DNA]</scope>
    <source>
        <strain evidence="3">28-4</strain>
    </source>
</reference>
<proteinExistence type="predicted"/>
<gene>
    <name evidence="2" type="ORF">ARMSODRAFT_959096</name>
</gene>